<dbReference type="RefSeq" id="WP_204663779.1">
    <property type="nucleotide sequence ID" value="NZ_JAFBDT010000009.1"/>
</dbReference>
<gene>
    <name evidence="1" type="ORF">JOC49_001404</name>
</gene>
<proteinExistence type="predicted"/>
<comment type="caution">
    <text evidence="1">The sequence shown here is derived from an EMBL/GenBank/DDBJ whole genome shotgun (WGS) entry which is preliminary data.</text>
</comment>
<reference evidence="1 2" key="1">
    <citation type="submission" date="2021-01" db="EMBL/GenBank/DDBJ databases">
        <title>Genomic Encyclopedia of Type Strains, Phase IV (KMG-IV): sequencing the most valuable type-strain genomes for metagenomic binning, comparative biology and taxonomic classification.</title>
        <authorList>
            <person name="Goeker M."/>
        </authorList>
    </citation>
    <scope>NUCLEOTIDE SEQUENCE [LARGE SCALE GENOMIC DNA]</scope>
    <source>
        <strain evidence="1 2">DSM 24436</strain>
    </source>
</reference>
<sequence>MTEYKTRAYNNYSEMLKSMAESQIQYTFTDNGKDETVILYAQLKTWDRYALDIFETVLKEPSVFDYNLLCVIDGGMSPSIEGIKEIVSRLDATVAILLTCVPQEMADPDIYTLFDSTLGNIKPYIFVRGTHAHPDIPFSGLGTIGILSEIIKAIELNTEMSDLDQGHMVAPPRFISQKYAQTDGLPQYGVAMFNWSFMDGDLGRKFGQLKSLCEWSFEDAINQYNYAFNEFLRKQKKPSYECCQDFDVTVKYAPNILFPSHNSLDYGDYLLENASEITGPFSTDKPFVAIGLLPELVPPSIETFENKSKLEAFYDKVQEGNQHINRKRWSNISVPASQMGYPHINLGPGYLESYERVVEEHVKTRIPNLIIRMLKANE</sequence>
<keyword evidence="2" id="KW-1185">Reference proteome</keyword>
<dbReference type="EMBL" id="JAFBDT010000009">
    <property type="protein sequence ID" value="MBM7561863.1"/>
    <property type="molecule type" value="Genomic_DNA"/>
</dbReference>
<name>A0ABS2MR20_9FIRM</name>
<protein>
    <submittedName>
        <fullName evidence="1">Uncharacterized protein</fullName>
    </submittedName>
</protein>
<organism evidence="1 2">
    <name type="scientific">Fusibacter tunisiensis</name>
    <dbReference type="NCBI Taxonomy" id="1008308"/>
    <lineage>
        <taxon>Bacteria</taxon>
        <taxon>Bacillati</taxon>
        <taxon>Bacillota</taxon>
        <taxon>Clostridia</taxon>
        <taxon>Eubacteriales</taxon>
        <taxon>Eubacteriales Family XII. Incertae Sedis</taxon>
        <taxon>Fusibacter</taxon>
    </lineage>
</organism>
<dbReference type="Proteomes" id="UP000767854">
    <property type="component" value="Unassembled WGS sequence"/>
</dbReference>
<evidence type="ECO:0000313" key="2">
    <source>
        <dbReference type="Proteomes" id="UP000767854"/>
    </source>
</evidence>
<accession>A0ABS2MR20</accession>
<evidence type="ECO:0000313" key="1">
    <source>
        <dbReference type="EMBL" id="MBM7561863.1"/>
    </source>
</evidence>